<feature type="transmembrane region" description="Helical" evidence="8">
    <location>
        <begin position="422"/>
        <end position="442"/>
    </location>
</feature>
<dbReference type="GO" id="GO:0004930">
    <property type="term" value="F:G protein-coupled receptor activity"/>
    <property type="evidence" value="ECO:0007669"/>
    <property type="project" value="InterPro"/>
</dbReference>
<dbReference type="PROSITE" id="PS50221">
    <property type="entry name" value="GAIN_B"/>
    <property type="match status" value="1"/>
</dbReference>
<dbReference type="PANTHER" id="PTHR45813">
    <property type="entry name" value="IG-LIKE DOMAIN-CONTAINING PROTEIN"/>
    <property type="match status" value="1"/>
</dbReference>
<organism evidence="11 12">
    <name type="scientific">Anabas testudineus</name>
    <name type="common">Climbing perch</name>
    <name type="synonym">Anthias testudineus</name>
    <dbReference type="NCBI Taxonomy" id="64144"/>
    <lineage>
        <taxon>Eukaryota</taxon>
        <taxon>Metazoa</taxon>
        <taxon>Chordata</taxon>
        <taxon>Craniata</taxon>
        <taxon>Vertebrata</taxon>
        <taxon>Euteleostomi</taxon>
        <taxon>Actinopterygii</taxon>
        <taxon>Neopterygii</taxon>
        <taxon>Teleostei</taxon>
        <taxon>Neoteleostei</taxon>
        <taxon>Acanthomorphata</taxon>
        <taxon>Anabantaria</taxon>
        <taxon>Anabantiformes</taxon>
        <taxon>Anabantoidei</taxon>
        <taxon>Anabantidae</taxon>
        <taxon>Anabas</taxon>
    </lineage>
</organism>
<evidence type="ECO:0000259" key="10">
    <source>
        <dbReference type="PROSITE" id="PS50261"/>
    </source>
</evidence>
<keyword evidence="7" id="KW-0325">Glycoprotein</keyword>
<feature type="transmembrane region" description="Helical" evidence="8">
    <location>
        <begin position="380"/>
        <end position="402"/>
    </location>
</feature>
<evidence type="ECO:0000256" key="6">
    <source>
        <dbReference type="ARBA" id="ARBA00023157"/>
    </source>
</evidence>
<evidence type="ECO:0000256" key="2">
    <source>
        <dbReference type="ARBA" id="ARBA00007343"/>
    </source>
</evidence>
<dbReference type="PRINTS" id="PR00249">
    <property type="entry name" value="GPCRSECRETIN"/>
</dbReference>
<dbReference type="Gene3D" id="1.20.1070.10">
    <property type="entry name" value="Rhodopsin 7-helix transmembrane proteins"/>
    <property type="match status" value="1"/>
</dbReference>
<dbReference type="Proteomes" id="UP000265040">
    <property type="component" value="Chromosome 24"/>
</dbReference>
<feature type="domain" description="G-protein coupled receptors family 2 profile 2" evidence="10">
    <location>
        <begin position="218"/>
        <end position="462"/>
    </location>
</feature>
<keyword evidence="6" id="KW-1015">Disulfide bond</keyword>
<feature type="transmembrane region" description="Helical" evidence="8">
    <location>
        <begin position="328"/>
        <end position="351"/>
    </location>
</feature>
<dbReference type="PROSITE" id="PS50261">
    <property type="entry name" value="G_PROTEIN_RECEP_F2_4"/>
    <property type="match status" value="1"/>
</dbReference>
<feature type="transmembrane region" description="Helical" evidence="8">
    <location>
        <begin position="224"/>
        <end position="247"/>
    </location>
</feature>
<evidence type="ECO:0008006" key="13">
    <source>
        <dbReference type="Google" id="ProtNLM"/>
    </source>
</evidence>
<feature type="domain" description="GAIN-B" evidence="9">
    <location>
        <begin position="73"/>
        <end position="212"/>
    </location>
</feature>
<dbReference type="InterPro" id="IPR051587">
    <property type="entry name" value="Adhesion_GPCR"/>
</dbReference>
<keyword evidence="3 8" id="KW-0812">Transmembrane</keyword>
<dbReference type="InterPro" id="IPR000203">
    <property type="entry name" value="GPS"/>
</dbReference>
<dbReference type="SMART" id="SM00303">
    <property type="entry name" value="GPS"/>
    <property type="match status" value="1"/>
</dbReference>
<keyword evidence="12" id="KW-1185">Reference proteome</keyword>
<evidence type="ECO:0000256" key="8">
    <source>
        <dbReference type="SAM" id="Phobius"/>
    </source>
</evidence>
<reference evidence="11" key="2">
    <citation type="submission" date="2025-08" db="UniProtKB">
        <authorList>
            <consortium name="Ensembl"/>
        </authorList>
    </citation>
    <scope>IDENTIFICATION</scope>
</reference>
<sequence>GHEEPLQRLKDTIICNLAQFLKFLSIPFQSFINAASNMVNNNWSAVNDSVRHTMSSTYLQSVEGLVKNIKVNTSQGVNSPNLELKFCSSTECNVSVFDIGVNINKTNGTLKTVAVKNLMYKLRNNYMNMTPTRLLLSATLEDNNDPSVNIRLEFPNDHLNNTKALCVFWNTAAGNWSDVGCTVMNTSDENRTVCECTHLTPFSVLMSKGEVPASSKVLDIITNVGLGVSVCCLLIFLTIESLVWSAVVKTNLSHFRHTAMVNIAVFLLLADVSFLASTSPDILSETWCLVLTVCKHLFYLAMFCWMLCLSIVLVHQLMFVFSPLRKRVFIVFSSFVGYVCPVLIVGSSYVYTYYTNRPYYDKETCWLVFEKPLEGSMHAFLLPVGTVILTNLFFMMVVILTLMKSSILEINKADDKGTAKSILKVVIFLTPVFGVTWIFGFFKLMLKEDGPLYNGVDFCFTVLNTFQDWNLGKKLQTTRYTVFLQTHFSLNSSTAV</sequence>
<feature type="transmembrane region" description="Helical" evidence="8">
    <location>
        <begin position="259"/>
        <end position="277"/>
    </location>
</feature>
<keyword evidence="4 8" id="KW-1133">Transmembrane helix</keyword>
<dbReference type="AlphaFoldDB" id="A0A3Q1IK06"/>
<dbReference type="InParanoid" id="A0A3Q1IK06"/>
<dbReference type="Gene3D" id="2.60.220.50">
    <property type="match status" value="1"/>
</dbReference>
<dbReference type="Pfam" id="PF00002">
    <property type="entry name" value="7tm_2"/>
    <property type="match status" value="1"/>
</dbReference>
<keyword evidence="5 8" id="KW-0472">Membrane</keyword>
<dbReference type="GO" id="GO:0016020">
    <property type="term" value="C:membrane"/>
    <property type="evidence" value="ECO:0007669"/>
    <property type="project" value="UniProtKB-SubCell"/>
</dbReference>
<dbReference type="InterPro" id="IPR017981">
    <property type="entry name" value="GPCR_2-like_7TM"/>
</dbReference>
<evidence type="ECO:0000313" key="12">
    <source>
        <dbReference type="Proteomes" id="UP000265040"/>
    </source>
</evidence>
<dbReference type="GO" id="GO:0007166">
    <property type="term" value="P:cell surface receptor signaling pathway"/>
    <property type="evidence" value="ECO:0007669"/>
    <property type="project" value="InterPro"/>
</dbReference>
<dbReference type="Ensembl" id="ENSATET00000022406.2">
    <property type="protein sequence ID" value="ENSATEP00000022042.2"/>
    <property type="gene ID" value="ENSATEG00000015282.2"/>
</dbReference>
<evidence type="ECO:0000313" key="11">
    <source>
        <dbReference type="Ensembl" id="ENSATEP00000022042.2"/>
    </source>
</evidence>
<dbReference type="FunFam" id="1.20.1070.10:FF:000058">
    <property type="entry name" value="Adhesion G protein-coupled receptor F5"/>
    <property type="match status" value="1"/>
</dbReference>
<dbReference type="GO" id="GO:0007189">
    <property type="term" value="P:adenylate cyclase-activating G protein-coupled receptor signaling pathway"/>
    <property type="evidence" value="ECO:0007669"/>
    <property type="project" value="TreeGrafter"/>
</dbReference>
<evidence type="ECO:0000256" key="5">
    <source>
        <dbReference type="ARBA" id="ARBA00023136"/>
    </source>
</evidence>
<feature type="transmembrane region" description="Helical" evidence="8">
    <location>
        <begin position="297"/>
        <end position="321"/>
    </location>
</feature>
<protein>
    <recommendedName>
        <fullName evidence="13">Adhesion G protein-coupled receptor F3b</fullName>
    </recommendedName>
</protein>
<dbReference type="InterPro" id="IPR057244">
    <property type="entry name" value="GAIN_B"/>
</dbReference>
<comment type="similarity">
    <text evidence="2">Belongs to the G-protein coupled receptor 2 family. Adhesion G-protein coupled receptor (ADGR) subfamily.</text>
</comment>
<reference evidence="11" key="3">
    <citation type="submission" date="2025-09" db="UniProtKB">
        <authorList>
            <consortium name="Ensembl"/>
        </authorList>
    </citation>
    <scope>IDENTIFICATION</scope>
</reference>
<evidence type="ECO:0000256" key="1">
    <source>
        <dbReference type="ARBA" id="ARBA00004141"/>
    </source>
</evidence>
<dbReference type="InterPro" id="IPR046338">
    <property type="entry name" value="GAIN_dom_sf"/>
</dbReference>
<evidence type="ECO:0000256" key="7">
    <source>
        <dbReference type="ARBA" id="ARBA00023180"/>
    </source>
</evidence>
<dbReference type="PANTHER" id="PTHR45813:SF2">
    <property type="entry name" value="ADHESION G-PROTEIN COUPLED RECEPTOR F3"/>
    <property type="match status" value="1"/>
</dbReference>
<evidence type="ECO:0000256" key="4">
    <source>
        <dbReference type="ARBA" id="ARBA00022989"/>
    </source>
</evidence>
<evidence type="ECO:0000256" key="3">
    <source>
        <dbReference type="ARBA" id="ARBA00022692"/>
    </source>
</evidence>
<proteinExistence type="inferred from homology"/>
<dbReference type="OrthoDB" id="10040049at2759"/>
<evidence type="ECO:0000259" key="9">
    <source>
        <dbReference type="PROSITE" id="PS50221"/>
    </source>
</evidence>
<dbReference type="Pfam" id="PF01825">
    <property type="entry name" value="GPS"/>
    <property type="match status" value="1"/>
</dbReference>
<dbReference type="GeneTree" id="ENSGT00940000154603"/>
<dbReference type="InterPro" id="IPR000832">
    <property type="entry name" value="GPCR_2_secretin-like"/>
</dbReference>
<comment type="subcellular location">
    <subcellularLocation>
        <location evidence="1">Membrane</location>
        <topology evidence="1">Multi-pass membrane protein</topology>
    </subcellularLocation>
</comment>
<name>A0A3Q1IK06_ANATE</name>
<accession>A0A3Q1IK06</accession>
<reference evidence="11" key="1">
    <citation type="submission" date="2021-04" db="EMBL/GenBank/DDBJ databases">
        <authorList>
            <consortium name="Wellcome Sanger Institute Data Sharing"/>
        </authorList>
    </citation>
    <scope>NUCLEOTIDE SEQUENCE [LARGE SCALE GENOMIC DNA]</scope>
</reference>